<feature type="transmembrane region" description="Helical" evidence="1">
    <location>
        <begin position="271"/>
        <end position="291"/>
    </location>
</feature>
<evidence type="ECO:0000313" key="2">
    <source>
        <dbReference type="EnsemblMetazoa" id="XP_030835895"/>
    </source>
</evidence>
<keyword evidence="1" id="KW-1133">Transmembrane helix</keyword>
<dbReference type="Pfam" id="PF11911">
    <property type="entry name" value="DUF3429"/>
    <property type="match status" value="1"/>
</dbReference>
<feature type="transmembrane region" description="Helical" evidence="1">
    <location>
        <begin position="240"/>
        <end position="259"/>
    </location>
</feature>
<evidence type="ECO:0000256" key="1">
    <source>
        <dbReference type="SAM" id="Phobius"/>
    </source>
</evidence>
<reference evidence="3" key="1">
    <citation type="submission" date="2015-02" db="EMBL/GenBank/DDBJ databases">
        <title>Genome sequencing for Strongylocentrotus purpuratus.</title>
        <authorList>
            <person name="Murali S."/>
            <person name="Liu Y."/>
            <person name="Vee V."/>
            <person name="English A."/>
            <person name="Wang M."/>
            <person name="Skinner E."/>
            <person name="Han Y."/>
            <person name="Muzny D.M."/>
            <person name="Worley K.C."/>
            <person name="Gibbs R.A."/>
        </authorList>
    </citation>
    <scope>NUCLEOTIDE SEQUENCE</scope>
</reference>
<evidence type="ECO:0000313" key="3">
    <source>
        <dbReference type="Proteomes" id="UP000007110"/>
    </source>
</evidence>
<dbReference type="InParanoid" id="A0A7M7SWA4"/>
<dbReference type="InterPro" id="IPR021836">
    <property type="entry name" value="DUF3429"/>
</dbReference>
<keyword evidence="1" id="KW-0812">Transmembrane</keyword>
<accession>A0A7M7SWA4</accession>
<evidence type="ECO:0008006" key="4">
    <source>
        <dbReference type="Google" id="ProtNLM"/>
    </source>
</evidence>
<dbReference type="AlphaFoldDB" id="A0A7M7SWA4"/>
<dbReference type="RefSeq" id="XP_030835895.1">
    <property type="nucleotide sequence ID" value="XM_030980035.1"/>
</dbReference>
<proteinExistence type="predicted"/>
<organism evidence="2 3">
    <name type="scientific">Strongylocentrotus purpuratus</name>
    <name type="common">Purple sea urchin</name>
    <dbReference type="NCBI Taxonomy" id="7668"/>
    <lineage>
        <taxon>Eukaryota</taxon>
        <taxon>Metazoa</taxon>
        <taxon>Echinodermata</taxon>
        <taxon>Eleutherozoa</taxon>
        <taxon>Echinozoa</taxon>
        <taxon>Echinoidea</taxon>
        <taxon>Euechinoidea</taxon>
        <taxon>Echinacea</taxon>
        <taxon>Camarodonta</taxon>
        <taxon>Echinidea</taxon>
        <taxon>Strongylocentrotidae</taxon>
        <taxon>Strongylocentrotus</taxon>
    </lineage>
</organism>
<dbReference type="OrthoDB" id="194289at2759"/>
<reference evidence="2" key="2">
    <citation type="submission" date="2021-01" db="UniProtKB">
        <authorList>
            <consortium name="EnsemblMetazoa"/>
        </authorList>
    </citation>
    <scope>IDENTIFICATION</scope>
</reference>
<keyword evidence="3" id="KW-1185">Reference proteome</keyword>
<dbReference type="Proteomes" id="UP000007110">
    <property type="component" value="Unassembled WGS sequence"/>
</dbReference>
<feature type="transmembrane region" description="Helical" evidence="1">
    <location>
        <begin position="156"/>
        <end position="179"/>
    </location>
</feature>
<dbReference type="GeneID" id="115921813"/>
<dbReference type="PANTHER" id="PTHR15887:SF1">
    <property type="entry name" value="TRANSMEMBRANE PROTEIN 69"/>
    <property type="match status" value="1"/>
</dbReference>
<name>A0A7M7SWA4_STRPU</name>
<dbReference type="EnsemblMetazoa" id="XM_030980035">
    <property type="protein sequence ID" value="XP_030835895"/>
    <property type="gene ID" value="LOC115921813"/>
</dbReference>
<dbReference type="PANTHER" id="PTHR15887">
    <property type="entry name" value="TRANSMEMBRANE PROTEIN 69"/>
    <property type="match status" value="1"/>
</dbReference>
<keyword evidence="1" id="KW-0472">Membrane</keyword>
<dbReference type="KEGG" id="spu:115921813"/>
<feature type="transmembrane region" description="Helical" evidence="1">
    <location>
        <begin position="185"/>
        <end position="205"/>
    </location>
</feature>
<sequence>MLLRKIRLFGSGRNVLSRISLEPGTSIFQGNLGAPCFSSQQSQRHFVPAANSSYRTSSNVTQTPWLISCLNRKSSTVLLDRLQGHKNDVLQQTVQSLHSQSDILRTAGSLSSYKTCVAGYHVTASKRQVVNDEDGLANKDGWFQKHKMRLKSAPPAALVLGFSGLIPFIAPAAYSIITFSCGPQVAFAQVAYGACILSFLGGVRWGFAISPSETPTSSSLVTSVLPSLVAWTGLSMPIQPGLVCIIMGLALAGIVDSRFKSFPSWFRSLRFLLTTFAILSVSVTFGFSILYPPSEPEHGYNFKKLIKIAQIIVQD</sequence>
<protein>
    <recommendedName>
        <fullName evidence="4">Transmembrane protein 69</fullName>
    </recommendedName>
</protein>